<dbReference type="RefSeq" id="WP_420905962.1">
    <property type="nucleotide sequence ID" value="NZ_BAAFGK010000004.1"/>
</dbReference>
<comment type="catalytic activity">
    <reaction evidence="10 11">
        <text>D-alanyl-D-alanine + UDP-N-acetyl-alpha-D-muramoyl-L-alanyl-gamma-D-glutamyl-meso-2,6-diaminopimelate + ATP = UDP-N-acetyl-alpha-D-muramoyl-L-alanyl-gamma-D-glutamyl-meso-2,6-diaminopimeloyl-D-alanyl-D-alanine + ADP + phosphate + H(+)</text>
        <dbReference type="Rhea" id="RHEA:28374"/>
        <dbReference type="ChEBI" id="CHEBI:15378"/>
        <dbReference type="ChEBI" id="CHEBI:30616"/>
        <dbReference type="ChEBI" id="CHEBI:43474"/>
        <dbReference type="ChEBI" id="CHEBI:57822"/>
        <dbReference type="ChEBI" id="CHEBI:61386"/>
        <dbReference type="ChEBI" id="CHEBI:83905"/>
        <dbReference type="ChEBI" id="CHEBI:456216"/>
        <dbReference type="EC" id="6.3.2.10"/>
    </reaction>
</comment>
<evidence type="ECO:0000256" key="2">
    <source>
        <dbReference type="ARBA" id="ARBA00022598"/>
    </source>
</evidence>
<sequence>MKLSFIHAACAAEWGFGAPSGDPELTGVTTDSRKVGPGELFAALAGPNFDGHDFIDAAIHQGCAALLVSRLPASPPSVPVLRVPDVLTALGQAGTAWRRQVAPLVIGVTGSSGKTTVKEMIAACLRAECAPVHATTGNLNNHIGVPLTLLAMPADCRVAVIEMGMSAAGEISFLADLARPSIGVVTNVQPAHMASFSDLGAVAAAKGELLAALPADGWGLIPALEPQRPILEQAATHCRRIRFGPTPNADIRWEDDPTPGDGARRGTILWPDGTSAAVDLGVCAPHRVVNTLAAAGVARLAGASPEAIGAALTAFQPLPGRGAVLAGPEGWTILDDTYNANPGSMAAAIASLGSHPARRRVAILGDMLELGAESPTLHAALTRDIAKNRIDLVLTAGSQMRALHEALRRDLPGIDARHQDDPSNWLKNLSTQLRRDDVILVKGSRGMRMERLVKDLMNHAV</sequence>
<protein>
    <recommendedName>
        <fullName evidence="10 11">UDP-N-acetylmuramoyl-tripeptide--D-alanyl-D-alanine ligase</fullName>
        <ecNumber evidence="10 11">6.3.2.10</ecNumber>
    </recommendedName>
    <alternativeName>
        <fullName evidence="10">D-alanyl-D-alanine-adding enzyme</fullName>
    </alternativeName>
</protein>
<evidence type="ECO:0000259" key="14">
    <source>
        <dbReference type="Pfam" id="PF08245"/>
    </source>
</evidence>
<dbReference type="InterPro" id="IPR013221">
    <property type="entry name" value="Mur_ligase_cen"/>
</dbReference>
<dbReference type="SUPFAM" id="SSF53244">
    <property type="entry name" value="MurD-like peptide ligases, peptide-binding domain"/>
    <property type="match status" value="1"/>
</dbReference>
<dbReference type="Gene3D" id="3.40.1390.10">
    <property type="entry name" value="MurE/MurF, N-terminal domain"/>
    <property type="match status" value="1"/>
</dbReference>
<evidence type="ECO:0000256" key="11">
    <source>
        <dbReference type="RuleBase" id="RU004136"/>
    </source>
</evidence>
<dbReference type="Gene3D" id="3.40.1190.10">
    <property type="entry name" value="Mur-like, catalytic domain"/>
    <property type="match status" value="1"/>
</dbReference>
<keyword evidence="7 10" id="KW-0573">Peptidoglycan synthesis</keyword>
<keyword evidence="1 10" id="KW-0963">Cytoplasm</keyword>
<evidence type="ECO:0000259" key="12">
    <source>
        <dbReference type="Pfam" id="PF01225"/>
    </source>
</evidence>
<dbReference type="Pfam" id="PF02875">
    <property type="entry name" value="Mur_ligase_C"/>
    <property type="match status" value="1"/>
</dbReference>
<comment type="subcellular location">
    <subcellularLocation>
        <location evidence="10 11">Cytoplasm</location>
    </subcellularLocation>
</comment>
<dbReference type="GO" id="GO:0047480">
    <property type="term" value="F:UDP-N-acetylmuramoyl-tripeptide-D-alanyl-D-alanine ligase activity"/>
    <property type="evidence" value="ECO:0007669"/>
    <property type="project" value="UniProtKB-EC"/>
</dbReference>
<keyword evidence="2 10" id="KW-0436">Ligase</keyword>
<keyword evidence="5 10" id="KW-0067">ATP-binding</keyword>
<keyword evidence="8 10" id="KW-0131">Cell cycle</keyword>
<dbReference type="SUPFAM" id="SSF53623">
    <property type="entry name" value="MurD-like peptide ligases, catalytic domain"/>
    <property type="match status" value="1"/>
</dbReference>
<dbReference type="EMBL" id="BAAFGK010000004">
    <property type="protein sequence ID" value="GAB0058284.1"/>
    <property type="molecule type" value="Genomic_DNA"/>
</dbReference>
<dbReference type="InterPro" id="IPR035911">
    <property type="entry name" value="MurE/MurF_N"/>
</dbReference>
<dbReference type="Proteomes" id="UP001628193">
    <property type="component" value="Unassembled WGS sequence"/>
</dbReference>
<dbReference type="Pfam" id="PF01225">
    <property type="entry name" value="Mur_ligase"/>
    <property type="match status" value="1"/>
</dbReference>
<reference evidence="15 16" key="1">
    <citation type="submission" date="2024-05" db="EMBL/GenBank/DDBJ databases">
        <authorList>
            <consortium name="Candidatus Magnetaquicoccaceae bacterium FCR-1 genome sequencing consortium"/>
            <person name="Shimoshige H."/>
            <person name="Shimamura S."/>
            <person name="Taoka A."/>
            <person name="Kobayashi H."/>
            <person name="Maekawa T."/>
        </authorList>
    </citation>
    <scope>NUCLEOTIDE SEQUENCE [LARGE SCALE GENOMIC DNA]</scope>
    <source>
        <strain evidence="15 16">FCR-1</strain>
    </source>
</reference>
<dbReference type="HAMAP" id="MF_02019">
    <property type="entry name" value="MurF"/>
    <property type="match status" value="1"/>
</dbReference>
<evidence type="ECO:0000256" key="7">
    <source>
        <dbReference type="ARBA" id="ARBA00022984"/>
    </source>
</evidence>
<evidence type="ECO:0000313" key="16">
    <source>
        <dbReference type="Proteomes" id="UP001628193"/>
    </source>
</evidence>
<evidence type="ECO:0000256" key="9">
    <source>
        <dbReference type="ARBA" id="ARBA00023316"/>
    </source>
</evidence>
<evidence type="ECO:0000259" key="13">
    <source>
        <dbReference type="Pfam" id="PF02875"/>
    </source>
</evidence>
<dbReference type="EC" id="6.3.2.10" evidence="10 11"/>
<dbReference type="InterPro" id="IPR004101">
    <property type="entry name" value="Mur_ligase_C"/>
</dbReference>
<feature type="binding site" evidence="10">
    <location>
        <begin position="110"/>
        <end position="116"/>
    </location>
    <ligand>
        <name>ATP</name>
        <dbReference type="ChEBI" id="CHEBI:30616"/>
    </ligand>
</feature>
<comment type="similarity">
    <text evidence="10">Belongs to the MurCDEF family. MurF subfamily.</text>
</comment>
<dbReference type="PANTHER" id="PTHR43024">
    <property type="entry name" value="UDP-N-ACETYLMURAMOYL-TRIPEPTIDE--D-ALANYL-D-ALANINE LIGASE"/>
    <property type="match status" value="1"/>
</dbReference>
<dbReference type="Pfam" id="PF08245">
    <property type="entry name" value="Mur_ligase_M"/>
    <property type="match status" value="1"/>
</dbReference>
<comment type="caution">
    <text evidence="15">The sequence shown here is derived from an EMBL/GenBank/DDBJ whole genome shotgun (WGS) entry which is preliminary data.</text>
</comment>
<name>A0ABQ0CBL5_9PROT</name>
<comment type="function">
    <text evidence="10 11">Involved in cell wall formation. Catalyzes the final step in the synthesis of UDP-N-acetylmuramoyl-pentapeptide, the precursor of murein.</text>
</comment>
<evidence type="ECO:0000256" key="8">
    <source>
        <dbReference type="ARBA" id="ARBA00023306"/>
    </source>
</evidence>
<dbReference type="InterPro" id="IPR005863">
    <property type="entry name" value="UDP-N-AcMur_synth"/>
</dbReference>
<keyword evidence="9 10" id="KW-0961">Cell wall biogenesis/degradation</keyword>
<dbReference type="InterPro" id="IPR000713">
    <property type="entry name" value="Mur_ligase_N"/>
</dbReference>
<evidence type="ECO:0000256" key="1">
    <source>
        <dbReference type="ARBA" id="ARBA00022490"/>
    </source>
</evidence>
<dbReference type="InterPro" id="IPR036565">
    <property type="entry name" value="Mur-like_cat_sf"/>
</dbReference>
<evidence type="ECO:0000313" key="15">
    <source>
        <dbReference type="EMBL" id="GAB0058284.1"/>
    </source>
</evidence>
<comment type="pathway">
    <text evidence="10 11">Cell wall biogenesis; peptidoglycan biosynthesis.</text>
</comment>
<dbReference type="SUPFAM" id="SSF63418">
    <property type="entry name" value="MurE/MurF N-terminal domain"/>
    <property type="match status" value="1"/>
</dbReference>
<dbReference type="PANTHER" id="PTHR43024:SF1">
    <property type="entry name" value="UDP-N-ACETYLMURAMOYL-TRIPEPTIDE--D-ALANYL-D-ALANINE LIGASE"/>
    <property type="match status" value="1"/>
</dbReference>
<dbReference type="InterPro" id="IPR051046">
    <property type="entry name" value="MurCDEF_CellWall_CoF430Synth"/>
</dbReference>
<feature type="domain" description="Mur ligase central" evidence="14">
    <location>
        <begin position="108"/>
        <end position="298"/>
    </location>
</feature>
<feature type="domain" description="Mur ligase N-terminal catalytic" evidence="12">
    <location>
        <begin position="25"/>
        <end position="72"/>
    </location>
</feature>
<feature type="domain" description="Mur ligase C-terminal" evidence="13">
    <location>
        <begin position="320"/>
        <end position="445"/>
    </location>
</feature>
<organism evidence="15 16">
    <name type="scientific">Candidatus Magnetaquiglobus chichijimensis</name>
    <dbReference type="NCBI Taxonomy" id="3141448"/>
    <lineage>
        <taxon>Bacteria</taxon>
        <taxon>Pseudomonadati</taxon>
        <taxon>Pseudomonadota</taxon>
        <taxon>Magnetococcia</taxon>
        <taxon>Magnetococcales</taxon>
        <taxon>Candidatus Magnetaquicoccaceae</taxon>
        <taxon>Candidatus Magnetaquiglobus</taxon>
    </lineage>
</organism>
<evidence type="ECO:0000256" key="10">
    <source>
        <dbReference type="HAMAP-Rule" id="MF_02019"/>
    </source>
</evidence>
<evidence type="ECO:0000256" key="3">
    <source>
        <dbReference type="ARBA" id="ARBA00022618"/>
    </source>
</evidence>
<dbReference type="InterPro" id="IPR036615">
    <property type="entry name" value="Mur_ligase_C_dom_sf"/>
</dbReference>
<dbReference type="Gene3D" id="3.90.190.20">
    <property type="entry name" value="Mur ligase, C-terminal domain"/>
    <property type="match status" value="1"/>
</dbReference>
<gene>
    <name evidence="10 15" type="primary">murF</name>
    <name evidence="15" type="ORF">SIID45300_02631</name>
</gene>
<reference evidence="15 16" key="2">
    <citation type="submission" date="2024-09" db="EMBL/GenBank/DDBJ databases">
        <title>Draft genome sequence of Candidatus Magnetaquicoccaceae bacterium FCR-1.</title>
        <authorList>
            <person name="Shimoshige H."/>
            <person name="Shimamura S."/>
            <person name="Taoka A."/>
            <person name="Kobayashi H."/>
            <person name="Maekawa T."/>
        </authorList>
    </citation>
    <scope>NUCLEOTIDE SEQUENCE [LARGE SCALE GENOMIC DNA]</scope>
    <source>
        <strain evidence="15 16">FCR-1</strain>
    </source>
</reference>
<keyword evidence="16" id="KW-1185">Reference proteome</keyword>
<evidence type="ECO:0000256" key="5">
    <source>
        <dbReference type="ARBA" id="ARBA00022840"/>
    </source>
</evidence>
<keyword evidence="4 10" id="KW-0547">Nucleotide-binding</keyword>
<accession>A0ABQ0CBL5</accession>
<evidence type="ECO:0000256" key="6">
    <source>
        <dbReference type="ARBA" id="ARBA00022960"/>
    </source>
</evidence>
<keyword evidence="3 10" id="KW-0132">Cell division</keyword>
<proteinExistence type="inferred from homology"/>
<evidence type="ECO:0000256" key="4">
    <source>
        <dbReference type="ARBA" id="ARBA00022741"/>
    </source>
</evidence>
<dbReference type="NCBIfam" id="TIGR01143">
    <property type="entry name" value="murF"/>
    <property type="match status" value="1"/>
</dbReference>
<keyword evidence="6 10" id="KW-0133">Cell shape</keyword>